<dbReference type="Proteomes" id="UP000295718">
    <property type="component" value="Unassembled WGS sequence"/>
</dbReference>
<dbReference type="Pfam" id="PF04327">
    <property type="entry name" value="Peptidase_Prp"/>
    <property type="match status" value="1"/>
</dbReference>
<keyword evidence="2" id="KW-0645">Protease</keyword>
<dbReference type="InterPro" id="IPR007422">
    <property type="entry name" value="Peptidase_Prp"/>
</dbReference>
<evidence type="ECO:0000313" key="8">
    <source>
        <dbReference type="Proteomes" id="UP000295718"/>
    </source>
</evidence>
<comment type="caution">
    <text evidence="7">The sequence shown here is derived from an EMBL/GenBank/DDBJ whole genome shotgun (WGS) entry which is preliminary data.</text>
</comment>
<dbReference type="InterPro" id="IPR036764">
    <property type="entry name" value="Peptidase_Prp_sf"/>
</dbReference>
<dbReference type="EMBL" id="SLUO01000006">
    <property type="protein sequence ID" value="TCL58521.1"/>
    <property type="molecule type" value="Genomic_DNA"/>
</dbReference>
<dbReference type="GO" id="GO:0006508">
    <property type="term" value="P:proteolysis"/>
    <property type="evidence" value="ECO:0007669"/>
    <property type="project" value="UniProtKB-KW"/>
</dbReference>
<evidence type="ECO:0000256" key="5">
    <source>
        <dbReference type="ARBA" id="ARBA00044503"/>
    </source>
</evidence>
<keyword evidence="1" id="KW-0690">Ribosome biogenesis</keyword>
<gene>
    <name evidence="7" type="ORF">EDD76_106174</name>
</gene>
<dbReference type="PANTHER" id="PTHR39178:SF1">
    <property type="entry name" value="RIBOSOMAL-PROCESSING CYSTEINE PROTEASE PRP"/>
    <property type="match status" value="1"/>
</dbReference>
<dbReference type="SUPFAM" id="SSF118010">
    <property type="entry name" value="TM1457-like"/>
    <property type="match status" value="1"/>
</dbReference>
<dbReference type="Gene3D" id="3.30.70.1490">
    <property type="entry name" value="Cysteine protease Prp"/>
    <property type="match status" value="1"/>
</dbReference>
<sequence length="109" mass="12004">MTTVIVKKNVNGEYKGFTCKGHSGFAKNGKDIVCAAVSMLVINTINSMEELAGEDMDVSSDEESGYIDCLFKESLSEKGKLLMDSMILGLSDVEKQYGKKYVTLKFEEV</sequence>
<reference evidence="7 8" key="1">
    <citation type="submission" date="2019-03" db="EMBL/GenBank/DDBJ databases">
        <title>Genomic Encyclopedia of Type Strains, Phase IV (KMG-IV): sequencing the most valuable type-strain genomes for metagenomic binning, comparative biology and taxonomic classification.</title>
        <authorList>
            <person name="Goeker M."/>
        </authorList>
    </citation>
    <scope>NUCLEOTIDE SEQUENCE [LARGE SCALE GENOMIC DNA]</scope>
    <source>
        <strain evidence="7 8">DSM 100556</strain>
    </source>
</reference>
<evidence type="ECO:0000256" key="6">
    <source>
        <dbReference type="ARBA" id="ARBA00044538"/>
    </source>
</evidence>
<organism evidence="7 8">
    <name type="scientific">Kineothrix alysoides</name>
    <dbReference type="NCBI Taxonomy" id="1469948"/>
    <lineage>
        <taxon>Bacteria</taxon>
        <taxon>Bacillati</taxon>
        <taxon>Bacillota</taxon>
        <taxon>Clostridia</taxon>
        <taxon>Lachnospirales</taxon>
        <taxon>Lachnospiraceae</taxon>
        <taxon>Kineothrix</taxon>
    </lineage>
</organism>
<dbReference type="GO" id="GO:0008234">
    <property type="term" value="F:cysteine-type peptidase activity"/>
    <property type="evidence" value="ECO:0007669"/>
    <property type="project" value="UniProtKB-KW"/>
</dbReference>
<keyword evidence="8" id="KW-1185">Reference proteome</keyword>
<accession>A0A4R1QZU4</accession>
<dbReference type="RefSeq" id="WP_031390038.1">
    <property type="nucleotide sequence ID" value="NZ_JPNB01000001.1"/>
</dbReference>
<evidence type="ECO:0000256" key="4">
    <source>
        <dbReference type="ARBA" id="ARBA00022807"/>
    </source>
</evidence>
<comment type="similarity">
    <text evidence="5">Belongs to the Prp family.</text>
</comment>
<protein>
    <recommendedName>
        <fullName evidence="6">Ribosomal processing cysteine protease Prp</fullName>
    </recommendedName>
</protein>
<evidence type="ECO:0000256" key="1">
    <source>
        <dbReference type="ARBA" id="ARBA00022517"/>
    </source>
</evidence>
<evidence type="ECO:0000313" key="7">
    <source>
        <dbReference type="EMBL" id="TCL58521.1"/>
    </source>
</evidence>
<evidence type="ECO:0000256" key="3">
    <source>
        <dbReference type="ARBA" id="ARBA00022801"/>
    </source>
</evidence>
<proteinExistence type="inferred from homology"/>
<evidence type="ECO:0000256" key="2">
    <source>
        <dbReference type="ARBA" id="ARBA00022670"/>
    </source>
</evidence>
<dbReference type="STRING" id="1469948.GCA_000732725_01316"/>
<dbReference type="CDD" id="cd16332">
    <property type="entry name" value="Prp-like"/>
    <property type="match status" value="1"/>
</dbReference>
<dbReference type="OrthoDB" id="48998at2"/>
<keyword evidence="4" id="KW-0788">Thiol protease</keyword>
<dbReference type="GO" id="GO:0042254">
    <property type="term" value="P:ribosome biogenesis"/>
    <property type="evidence" value="ECO:0007669"/>
    <property type="project" value="UniProtKB-KW"/>
</dbReference>
<name>A0A4R1QZU4_9FIRM</name>
<dbReference type="AlphaFoldDB" id="A0A4R1QZU4"/>
<dbReference type="PANTHER" id="PTHR39178">
    <property type="entry name" value="HYPOTHETICAL RIBOSOME-ASSOCIATED PROTEIN"/>
    <property type="match status" value="1"/>
</dbReference>
<keyword evidence="3" id="KW-0378">Hydrolase</keyword>